<dbReference type="PANTHER" id="PTHR48069:SF3">
    <property type="entry name" value="DIHYDROFOLATE REDUCTASE"/>
    <property type="match status" value="1"/>
</dbReference>
<dbReference type="GO" id="GO:0046654">
    <property type="term" value="P:tetrahydrofolate biosynthetic process"/>
    <property type="evidence" value="ECO:0007669"/>
    <property type="project" value="UniProtKB-UniPathway"/>
</dbReference>
<keyword evidence="11" id="KW-1185">Reference proteome</keyword>
<dbReference type="STRING" id="1349785.GCA_000509405_01176"/>
<keyword evidence="4 8" id="KW-0554">One-carbon metabolism</keyword>
<dbReference type="InterPro" id="IPR024072">
    <property type="entry name" value="DHFR-like_dom_sf"/>
</dbReference>
<dbReference type="FunFam" id="3.40.430.10:FF:000001">
    <property type="entry name" value="Dihydrofolate reductase"/>
    <property type="match status" value="1"/>
</dbReference>
<dbReference type="GO" id="GO:0046655">
    <property type="term" value="P:folic acid metabolic process"/>
    <property type="evidence" value="ECO:0007669"/>
    <property type="project" value="TreeGrafter"/>
</dbReference>
<dbReference type="PIRSF" id="PIRSF000194">
    <property type="entry name" value="DHFR"/>
    <property type="match status" value="1"/>
</dbReference>
<evidence type="ECO:0000256" key="8">
    <source>
        <dbReference type="PIRNR" id="PIRNR000194"/>
    </source>
</evidence>
<dbReference type="EMBL" id="LT634361">
    <property type="protein sequence ID" value="SFZ84694.1"/>
    <property type="molecule type" value="Genomic_DNA"/>
</dbReference>
<dbReference type="Proteomes" id="UP000231564">
    <property type="component" value="Chromosome MARIT"/>
</dbReference>
<evidence type="ECO:0000313" key="11">
    <source>
        <dbReference type="Proteomes" id="UP000231564"/>
    </source>
</evidence>
<reference evidence="10 11" key="1">
    <citation type="submission" date="2016-11" db="EMBL/GenBank/DDBJ databases">
        <authorList>
            <person name="Jaros S."/>
            <person name="Januszkiewicz K."/>
            <person name="Wedrychowicz H."/>
        </authorList>
    </citation>
    <scope>NUCLEOTIDE SEQUENCE [LARGE SCALE GENOMIC DNA]</scope>
    <source>
        <strain evidence="10">NCIMB 2154T</strain>
    </source>
</reference>
<feature type="domain" description="DHFR" evidence="9">
    <location>
        <begin position="2"/>
        <end position="162"/>
    </location>
</feature>
<name>A0A2H1EDP3_9FLAO</name>
<dbReference type="InterPro" id="IPR001796">
    <property type="entry name" value="DHFR_dom"/>
</dbReference>
<gene>
    <name evidence="10" type="primary">dfrA</name>
    <name evidence="10" type="ORF">MARIT_2867</name>
</gene>
<dbReference type="AlphaFoldDB" id="A0A2H1EDP3"/>
<dbReference type="SUPFAM" id="SSF53597">
    <property type="entry name" value="Dihydrofolate reductase-like"/>
    <property type="match status" value="1"/>
</dbReference>
<comment type="similarity">
    <text evidence="2 8">Belongs to the dihydrofolate reductase family.</text>
</comment>
<dbReference type="PRINTS" id="PR00070">
    <property type="entry name" value="DHFR"/>
</dbReference>
<dbReference type="EC" id="1.5.1.3" evidence="3 8"/>
<evidence type="ECO:0000256" key="5">
    <source>
        <dbReference type="ARBA" id="ARBA00022857"/>
    </source>
</evidence>
<evidence type="ECO:0000259" key="9">
    <source>
        <dbReference type="PROSITE" id="PS51330"/>
    </source>
</evidence>
<comment type="catalytic activity">
    <reaction evidence="8">
        <text>(6S)-5,6,7,8-tetrahydrofolate + NADP(+) = 7,8-dihydrofolate + NADPH + H(+)</text>
        <dbReference type="Rhea" id="RHEA:15009"/>
        <dbReference type="ChEBI" id="CHEBI:15378"/>
        <dbReference type="ChEBI" id="CHEBI:57451"/>
        <dbReference type="ChEBI" id="CHEBI:57453"/>
        <dbReference type="ChEBI" id="CHEBI:57783"/>
        <dbReference type="ChEBI" id="CHEBI:58349"/>
        <dbReference type="EC" id="1.5.1.3"/>
    </reaction>
</comment>
<evidence type="ECO:0000256" key="4">
    <source>
        <dbReference type="ARBA" id="ARBA00022563"/>
    </source>
</evidence>
<proteinExistence type="inferred from homology"/>
<keyword evidence="5 8" id="KW-0521">NADP</keyword>
<evidence type="ECO:0000256" key="7">
    <source>
        <dbReference type="ARBA" id="ARBA00025067"/>
    </source>
</evidence>
<dbReference type="PANTHER" id="PTHR48069">
    <property type="entry name" value="DIHYDROFOLATE REDUCTASE"/>
    <property type="match status" value="1"/>
</dbReference>
<dbReference type="GO" id="GO:0070401">
    <property type="term" value="F:NADP+ binding"/>
    <property type="evidence" value="ECO:0007669"/>
    <property type="project" value="UniProtKB-ARBA"/>
</dbReference>
<evidence type="ECO:0000256" key="6">
    <source>
        <dbReference type="ARBA" id="ARBA00023002"/>
    </source>
</evidence>
<dbReference type="KEGG" id="tmar:MARIT_2867"/>
<evidence type="ECO:0000313" key="10">
    <source>
        <dbReference type="EMBL" id="SFZ84694.1"/>
    </source>
</evidence>
<dbReference type="PROSITE" id="PS51330">
    <property type="entry name" value="DHFR_2"/>
    <property type="match status" value="1"/>
</dbReference>
<evidence type="ECO:0000256" key="2">
    <source>
        <dbReference type="ARBA" id="ARBA00009539"/>
    </source>
</evidence>
<dbReference type="GO" id="GO:0046452">
    <property type="term" value="P:dihydrofolate metabolic process"/>
    <property type="evidence" value="ECO:0007669"/>
    <property type="project" value="TreeGrafter"/>
</dbReference>
<dbReference type="GO" id="GO:0005829">
    <property type="term" value="C:cytosol"/>
    <property type="evidence" value="ECO:0007669"/>
    <property type="project" value="TreeGrafter"/>
</dbReference>
<dbReference type="GO" id="GO:0004146">
    <property type="term" value="F:dihydrofolate reductase activity"/>
    <property type="evidence" value="ECO:0007669"/>
    <property type="project" value="UniProtKB-EC"/>
</dbReference>
<accession>A0A2H1EDP3</accession>
<evidence type="ECO:0000256" key="1">
    <source>
        <dbReference type="ARBA" id="ARBA00004903"/>
    </source>
</evidence>
<dbReference type="CDD" id="cd00209">
    <property type="entry name" value="DHFR"/>
    <property type="match status" value="1"/>
</dbReference>
<dbReference type="InterPro" id="IPR012259">
    <property type="entry name" value="DHFR"/>
</dbReference>
<comment type="pathway">
    <text evidence="1 8">Cofactor biosynthesis; tetrahydrofolate biosynthesis; 5,6,7,8-tetrahydrofolate from 7,8-dihydrofolate: step 1/1.</text>
</comment>
<dbReference type="Gene3D" id="3.40.430.10">
    <property type="entry name" value="Dihydrofolate Reductase, subunit A"/>
    <property type="match status" value="1"/>
</dbReference>
<protein>
    <recommendedName>
        <fullName evidence="3 8">Dihydrofolate reductase</fullName>
        <ecNumber evidence="3 8">1.5.1.3</ecNumber>
    </recommendedName>
</protein>
<evidence type="ECO:0000256" key="3">
    <source>
        <dbReference type="ARBA" id="ARBA00012856"/>
    </source>
</evidence>
<dbReference type="GO" id="GO:0006730">
    <property type="term" value="P:one-carbon metabolic process"/>
    <property type="evidence" value="ECO:0007669"/>
    <property type="project" value="UniProtKB-KW"/>
</dbReference>
<keyword evidence="6 8" id="KW-0560">Oxidoreductase</keyword>
<dbReference type="UniPathway" id="UPA00077">
    <property type="reaction ID" value="UER00158"/>
</dbReference>
<sequence length="168" mass="19337">MMVTIIAAIAENNALGKNNDLIWHLPADLKRFKKVTSGHHILMGRNTFESIGKPLPNRTTIIITRNSDYFKEGCLIASSIEEALDFAKADSNIFIIGGEQIYKQALKNDLVDKLDITIVHQSFEADVFFPKIDLNTWKETTREYFKADKNNDYDYSFVSYIRKRIKRS</sequence>
<organism evidence="10 11">
    <name type="scientific">Tenacibaculum maritimum NCIMB 2154</name>
    <dbReference type="NCBI Taxonomy" id="1349785"/>
    <lineage>
        <taxon>Bacteria</taxon>
        <taxon>Pseudomonadati</taxon>
        <taxon>Bacteroidota</taxon>
        <taxon>Flavobacteriia</taxon>
        <taxon>Flavobacteriales</taxon>
        <taxon>Flavobacteriaceae</taxon>
        <taxon>Tenacibaculum</taxon>
    </lineage>
</organism>
<dbReference type="Pfam" id="PF00186">
    <property type="entry name" value="DHFR_1"/>
    <property type="match status" value="1"/>
</dbReference>
<comment type="function">
    <text evidence="7 8">Key enzyme in folate metabolism. Catalyzes an essential reaction for de novo glycine and purine synthesis, and for DNA precursor synthesis.</text>
</comment>